<keyword evidence="2" id="KW-1185">Reference proteome</keyword>
<dbReference type="RefSeq" id="WP_115457012.1">
    <property type="nucleotide sequence ID" value="NZ_QRAP01000001.1"/>
</dbReference>
<proteinExistence type="predicted"/>
<comment type="caution">
    <text evidence="1">The sequence shown here is derived from an EMBL/GenBank/DDBJ whole genome shotgun (WGS) entry which is preliminary data.</text>
</comment>
<name>A0A370R4D2_9GAMM</name>
<sequence length="70" mass="7580">MLLDDYYSKPSVKERRRLAAVQAALEIARASVSATTETDSAEKTANDLRQVAETIGILADAIQAALEKTE</sequence>
<dbReference type="Proteomes" id="UP000254848">
    <property type="component" value="Unassembled WGS sequence"/>
</dbReference>
<evidence type="ECO:0000313" key="1">
    <source>
        <dbReference type="EMBL" id="RDK97277.1"/>
    </source>
</evidence>
<accession>A0A370R4D2</accession>
<dbReference type="EMBL" id="QRAP01000001">
    <property type="protein sequence ID" value="RDK97277.1"/>
    <property type="molecule type" value="Genomic_DNA"/>
</dbReference>
<gene>
    <name evidence="1" type="ORF">C8D90_101723</name>
</gene>
<organism evidence="1 2">
    <name type="scientific">Enterobacillus tribolii</name>
    <dbReference type="NCBI Taxonomy" id="1487935"/>
    <lineage>
        <taxon>Bacteria</taxon>
        <taxon>Pseudomonadati</taxon>
        <taxon>Pseudomonadota</taxon>
        <taxon>Gammaproteobacteria</taxon>
        <taxon>Enterobacterales</taxon>
        <taxon>Hafniaceae</taxon>
        <taxon>Enterobacillus</taxon>
    </lineage>
</organism>
<protein>
    <submittedName>
        <fullName evidence="1">Uncharacterized protein</fullName>
    </submittedName>
</protein>
<reference evidence="1 2" key="1">
    <citation type="submission" date="2018-07" db="EMBL/GenBank/DDBJ databases">
        <title>Genomic Encyclopedia of Type Strains, Phase IV (KMG-IV): sequencing the most valuable type-strain genomes for metagenomic binning, comparative biology and taxonomic classification.</title>
        <authorList>
            <person name="Goeker M."/>
        </authorList>
    </citation>
    <scope>NUCLEOTIDE SEQUENCE [LARGE SCALE GENOMIC DNA]</scope>
    <source>
        <strain evidence="1 2">DSM 103736</strain>
    </source>
</reference>
<evidence type="ECO:0000313" key="2">
    <source>
        <dbReference type="Proteomes" id="UP000254848"/>
    </source>
</evidence>
<dbReference type="AlphaFoldDB" id="A0A370R4D2"/>
<dbReference type="OrthoDB" id="6604308at2"/>